<accession>A0A8X7BVP0</accession>
<protein>
    <submittedName>
        <fullName evidence="1">Uncharacterized protein</fullName>
    </submittedName>
</protein>
<evidence type="ECO:0000313" key="2">
    <source>
        <dbReference type="Proteomes" id="UP000886998"/>
    </source>
</evidence>
<dbReference type="EMBL" id="BMAV01004944">
    <property type="protein sequence ID" value="GFY45630.1"/>
    <property type="molecule type" value="Genomic_DNA"/>
</dbReference>
<name>A0A8X7BVP0_9ARAC</name>
<comment type="caution">
    <text evidence="1">The sequence shown here is derived from an EMBL/GenBank/DDBJ whole genome shotgun (WGS) entry which is preliminary data.</text>
</comment>
<proteinExistence type="predicted"/>
<gene>
    <name evidence="1" type="ORF">TNIN_389631</name>
</gene>
<keyword evidence="2" id="KW-1185">Reference proteome</keyword>
<dbReference type="Proteomes" id="UP000886998">
    <property type="component" value="Unassembled WGS sequence"/>
</dbReference>
<reference evidence="1" key="1">
    <citation type="submission" date="2020-08" db="EMBL/GenBank/DDBJ databases">
        <title>Multicomponent nature underlies the extraordinary mechanical properties of spider dragline silk.</title>
        <authorList>
            <person name="Kono N."/>
            <person name="Nakamura H."/>
            <person name="Mori M."/>
            <person name="Yoshida Y."/>
            <person name="Ohtoshi R."/>
            <person name="Malay A.D."/>
            <person name="Moran D.A.P."/>
            <person name="Tomita M."/>
            <person name="Numata K."/>
            <person name="Arakawa K."/>
        </authorList>
    </citation>
    <scope>NUCLEOTIDE SEQUENCE</scope>
</reference>
<dbReference type="AlphaFoldDB" id="A0A8X7BVP0"/>
<organism evidence="1 2">
    <name type="scientific">Trichonephila inaurata madagascariensis</name>
    <dbReference type="NCBI Taxonomy" id="2747483"/>
    <lineage>
        <taxon>Eukaryota</taxon>
        <taxon>Metazoa</taxon>
        <taxon>Ecdysozoa</taxon>
        <taxon>Arthropoda</taxon>
        <taxon>Chelicerata</taxon>
        <taxon>Arachnida</taxon>
        <taxon>Araneae</taxon>
        <taxon>Araneomorphae</taxon>
        <taxon>Entelegynae</taxon>
        <taxon>Araneoidea</taxon>
        <taxon>Nephilidae</taxon>
        <taxon>Trichonephila</taxon>
        <taxon>Trichonephila inaurata</taxon>
    </lineage>
</organism>
<evidence type="ECO:0000313" key="1">
    <source>
        <dbReference type="EMBL" id="GFY45630.1"/>
    </source>
</evidence>
<sequence length="82" mass="9292">MAMWSNEFRKVKTSFPSEQNVVKIDFSAGNHCEKNFFENEACPNSQHLIQGYQLSHELAPLLNDTSPTVVVFLSDMSLRLSS</sequence>